<evidence type="ECO:0000256" key="1">
    <source>
        <dbReference type="SAM" id="Phobius"/>
    </source>
</evidence>
<keyword evidence="1" id="KW-0812">Transmembrane</keyword>
<feature type="transmembrane region" description="Helical" evidence="1">
    <location>
        <begin position="12"/>
        <end position="34"/>
    </location>
</feature>
<dbReference type="KEGG" id="mtt:Ftrac_2153"/>
<dbReference type="HOGENOM" id="CLU_3218408_0_0_10"/>
<accession>E4TV42</accession>
<gene>
    <name evidence="2" type="ordered locus">Ftrac_2153</name>
</gene>
<organism evidence="2 3">
    <name type="scientific">Marivirga tractuosa (strain ATCC 23168 / DSM 4126 / NBRC 15989 / NCIMB 1408 / VKM B-1430 / H-43)</name>
    <name type="common">Microscilla tractuosa</name>
    <name type="synonym">Flexibacter tractuosus</name>
    <dbReference type="NCBI Taxonomy" id="643867"/>
    <lineage>
        <taxon>Bacteria</taxon>
        <taxon>Pseudomonadati</taxon>
        <taxon>Bacteroidota</taxon>
        <taxon>Cytophagia</taxon>
        <taxon>Cytophagales</taxon>
        <taxon>Marivirgaceae</taxon>
        <taxon>Marivirga</taxon>
    </lineage>
</organism>
<dbReference type="AlphaFoldDB" id="E4TV42"/>
<protein>
    <submittedName>
        <fullName evidence="2">Uncharacterized protein</fullName>
    </submittedName>
</protein>
<dbReference type="EMBL" id="CP002349">
    <property type="protein sequence ID" value="ADR22135.1"/>
    <property type="molecule type" value="Genomic_DNA"/>
</dbReference>
<sequence>MKNRKFEKEKAPFRKGFVAILVLAIAIFGLYNIVLEFLKYMGIL</sequence>
<dbReference type="Proteomes" id="UP000008720">
    <property type="component" value="Chromosome"/>
</dbReference>
<evidence type="ECO:0000313" key="2">
    <source>
        <dbReference type="EMBL" id="ADR22135.1"/>
    </source>
</evidence>
<keyword evidence="3" id="KW-1185">Reference proteome</keyword>
<name>E4TV42_MARTH</name>
<reference evidence="2 3" key="1">
    <citation type="journal article" date="2011" name="Stand. Genomic Sci.">
        <title>Complete genome sequence of Marivirga tractuosa type strain (H-43).</title>
        <authorList>
            <person name="Pagani I."/>
            <person name="Chertkov O."/>
            <person name="Lapidus A."/>
            <person name="Lucas S."/>
            <person name="Del Rio T.G."/>
            <person name="Tice H."/>
            <person name="Copeland A."/>
            <person name="Cheng J.F."/>
            <person name="Nolan M."/>
            <person name="Saunders E."/>
            <person name="Pitluck S."/>
            <person name="Held B."/>
            <person name="Goodwin L."/>
            <person name="Liolios K."/>
            <person name="Ovchinikova G."/>
            <person name="Ivanova N."/>
            <person name="Mavromatis K."/>
            <person name="Pati A."/>
            <person name="Chen A."/>
            <person name="Palaniappan K."/>
            <person name="Land M."/>
            <person name="Hauser L."/>
            <person name="Jeffries C.D."/>
            <person name="Detter J.C."/>
            <person name="Han C."/>
            <person name="Tapia R."/>
            <person name="Ngatchou-Djao O.D."/>
            <person name="Rohde M."/>
            <person name="Goker M."/>
            <person name="Spring S."/>
            <person name="Sikorski J."/>
            <person name="Woyke T."/>
            <person name="Bristow J."/>
            <person name="Eisen J.A."/>
            <person name="Markowitz V."/>
            <person name="Hugenholtz P."/>
            <person name="Klenk H.P."/>
            <person name="Kyrpides N.C."/>
        </authorList>
    </citation>
    <scope>NUCLEOTIDE SEQUENCE [LARGE SCALE GENOMIC DNA]</scope>
    <source>
        <strain evidence="3">ATCC 23168 / DSM 4126 / NBRC 15989 / NCIMB 1408 / VKM B-1430 / H-43</strain>
    </source>
</reference>
<keyword evidence="1" id="KW-0472">Membrane</keyword>
<proteinExistence type="predicted"/>
<evidence type="ECO:0000313" key="3">
    <source>
        <dbReference type="Proteomes" id="UP000008720"/>
    </source>
</evidence>
<keyword evidence="1" id="KW-1133">Transmembrane helix</keyword>